<evidence type="ECO:0000313" key="3">
    <source>
        <dbReference type="Proteomes" id="UP001357485"/>
    </source>
</evidence>
<organism evidence="2 3">
    <name type="scientific">Cryomyces antarcticus</name>
    <dbReference type="NCBI Taxonomy" id="329879"/>
    <lineage>
        <taxon>Eukaryota</taxon>
        <taxon>Fungi</taxon>
        <taxon>Dikarya</taxon>
        <taxon>Ascomycota</taxon>
        <taxon>Pezizomycotina</taxon>
        <taxon>Dothideomycetes</taxon>
        <taxon>Dothideomycetes incertae sedis</taxon>
        <taxon>Cryomyces</taxon>
    </lineage>
</organism>
<dbReference type="Proteomes" id="UP001357485">
    <property type="component" value="Unassembled WGS sequence"/>
</dbReference>
<reference evidence="2 3" key="1">
    <citation type="submission" date="2023-08" db="EMBL/GenBank/DDBJ databases">
        <title>Black Yeasts Isolated from many extreme environments.</title>
        <authorList>
            <person name="Coleine C."/>
            <person name="Stajich J.E."/>
            <person name="Selbmann L."/>
        </authorList>
    </citation>
    <scope>NUCLEOTIDE SEQUENCE [LARGE SCALE GENOMIC DNA]</scope>
    <source>
        <strain evidence="2 3">CCFEE 536</strain>
    </source>
</reference>
<proteinExistence type="predicted"/>
<evidence type="ECO:0000256" key="1">
    <source>
        <dbReference type="SAM" id="MobiDB-lite"/>
    </source>
</evidence>
<accession>A0ABR0ISP9</accession>
<protein>
    <submittedName>
        <fullName evidence="2">Uncharacterized protein</fullName>
    </submittedName>
</protein>
<sequence length="71" mass="7903">MAAMRELHTGQAQSVAEMSRAVEVLMLRAHEEWLDMEWFSNVPEGDPYTDAEMENDEDGDGDGENDEEGGA</sequence>
<name>A0ABR0ISP9_9PEZI</name>
<evidence type="ECO:0000313" key="2">
    <source>
        <dbReference type="EMBL" id="KAK5018515.1"/>
    </source>
</evidence>
<feature type="compositionally biased region" description="Acidic residues" evidence="1">
    <location>
        <begin position="47"/>
        <end position="71"/>
    </location>
</feature>
<feature type="non-terminal residue" evidence="2">
    <location>
        <position position="71"/>
    </location>
</feature>
<keyword evidence="3" id="KW-1185">Reference proteome</keyword>
<feature type="region of interest" description="Disordered" evidence="1">
    <location>
        <begin position="40"/>
        <end position="71"/>
    </location>
</feature>
<dbReference type="EMBL" id="JAVRRA010029970">
    <property type="protein sequence ID" value="KAK5018515.1"/>
    <property type="molecule type" value="Genomic_DNA"/>
</dbReference>
<gene>
    <name evidence="2" type="ORF">LTR16_012750</name>
</gene>
<comment type="caution">
    <text evidence="2">The sequence shown here is derived from an EMBL/GenBank/DDBJ whole genome shotgun (WGS) entry which is preliminary data.</text>
</comment>